<dbReference type="GO" id="GO:0005634">
    <property type="term" value="C:nucleus"/>
    <property type="evidence" value="ECO:0007669"/>
    <property type="project" value="UniProtKB-SubCell"/>
</dbReference>
<reference evidence="10 11" key="1">
    <citation type="submission" date="2014-04" db="EMBL/GenBank/DDBJ databases">
        <title>Genome evolution of avian class.</title>
        <authorList>
            <person name="Zhang G."/>
            <person name="Li C."/>
        </authorList>
    </citation>
    <scope>NUCLEOTIDE SEQUENCE [LARGE SCALE GENOMIC DNA]</scope>
    <source>
        <strain evidence="10">BGI_N341</strain>
    </source>
</reference>
<dbReference type="GO" id="GO:0007052">
    <property type="term" value="P:mitotic spindle organization"/>
    <property type="evidence" value="ECO:0007669"/>
    <property type="project" value="TreeGrafter"/>
</dbReference>
<keyword evidence="5" id="KW-0539">Nucleus</keyword>
<evidence type="ECO:0000313" key="10">
    <source>
        <dbReference type="EMBL" id="KFV53558.1"/>
    </source>
</evidence>
<comment type="similarity">
    <text evidence="7">Belongs to the CENP-H/MCM16 family.</text>
</comment>
<keyword evidence="11" id="KW-1185">Reference proteome</keyword>
<keyword evidence="8" id="KW-0175">Coiled coil</keyword>
<evidence type="ECO:0000256" key="3">
    <source>
        <dbReference type="ARBA" id="ARBA00022454"/>
    </source>
</evidence>
<dbReference type="GO" id="GO:0051382">
    <property type="term" value="P:kinetochore assembly"/>
    <property type="evidence" value="ECO:0007669"/>
    <property type="project" value="InterPro"/>
</dbReference>
<evidence type="ECO:0000256" key="8">
    <source>
        <dbReference type="SAM" id="Coils"/>
    </source>
</evidence>
<feature type="coiled-coil region" evidence="8">
    <location>
        <begin position="51"/>
        <end position="103"/>
    </location>
</feature>
<dbReference type="GO" id="GO:0007059">
    <property type="term" value="P:chromosome segregation"/>
    <property type="evidence" value="ECO:0007669"/>
    <property type="project" value="TreeGrafter"/>
</dbReference>
<dbReference type="Proteomes" id="UP000054190">
    <property type="component" value="Unassembled WGS sequence"/>
</dbReference>
<keyword evidence="4" id="KW-0995">Kinetochore</keyword>
<feature type="non-terminal residue" evidence="10">
    <location>
        <position position="162"/>
    </location>
</feature>
<proteinExistence type="inferred from homology"/>
<dbReference type="GO" id="GO:0043515">
    <property type="term" value="F:kinetochore binding"/>
    <property type="evidence" value="ECO:0007669"/>
    <property type="project" value="TreeGrafter"/>
</dbReference>
<evidence type="ECO:0000256" key="7">
    <source>
        <dbReference type="ARBA" id="ARBA00025735"/>
    </source>
</evidence>
<gene>
    <name evidence="10" type="ORF">N341_09246</name>
</gene>
<evidence type="ECO:0000313" key="11">
    <source>
        <dbReference type="Proteomes" id="UP000054190"/>
    </source>
</evidence>
<dbReference type="PANTHER" id="PTHR48122:SF1">
    <property type="entry name" value="CENTROMERE PROTEIN H"/>
    <property type="match status" value="1"/>
</dbReference>
<keyword evidence="3" id="KW-0158">Chromosome</keyword>
<dbReference type="PANTHER" id="PTHR48122">
    <property type="entry name" value="CENTROMERE PROTEIN H"/>
    <property type="match status" value="1"/>
</dbReference>
<sequence>EHLQIDVEDAKISYRNRSLALQRSQLADALRNRMKQNDDHSRLILETVKHIVTLSNAIIECQQEVREKEQKLNDVKRKRLSLKNAEQQKLLEINTMVKQQKEEQANMEVSKTLEKIHGNLQKEREITTIIQHVFQHIIIGSRINWAEDPSLKAVVLQLEKDV</sequence>
<dbReference type="EMBL" id="KK389504">
    <property type="protein sequence ID" value="KFV53558.1"/>
    <property type="molecule type" value="Genomic_DNA"/>
</dbReference>
<dbReference type="AlphaFoldDB" id="A0A093HFZ3"/>
<evidence type="ECO:0000256" key="4">
    <source>
        <dbReference type="ARBA" id="ARBA00022838"/>
    </source>
</evidence>
<dbReference type="InterPro" id="IPR008426">
    <property type="entry name" value="CENP-H_C"/>
</dbReference>
<accession>A0A093HFZ3</accession>
<name>A0A093HFZ3_TYTAL</name>
<dbReference type="GO" id="GO:0000776">
    <property type="term" value="C:kinetochore"/>
    <property type="evidence" value="ECO:0007669"/>
    <property type="project" value="UniProtKB-KW"/>
</dbReference>
<evidence type="ECO:0000256" key="6">
    <source>
        <dbReference type="ARBA" id="ARBA00023328"/>
    </source>
</evidence>
<protein>
    <submittedName>
        <fullName evidence="10">Centromere protein H</fullName>
    </submittedName>
</protein>
<keyword evidence="6" id="KW-0137">Centromere</keyword>
<evidence type="ECO:0000256" key="1">
    <source>
        <dbReference type="ARBA" id="ARBA00004123"/>
    </source>
</evidence>
<comment type="subcellular location">
    <subcellularLocation>
        <location evidence="2">Chromosome</location>
        <location evidence="2">Centromere</location>
        <location evidence="2">Kinetochore</location>
    </subcellularLocation>
    <subcellularLocation>
        <location evidence="1">Nucleus</location>
    </subcellularLocation>
</comment>
<dbReference type="InterPro" id="IPR040034">
    <property type="entry name" value="CENP-H"/>
</dbReference>
<evidence type="ECO:0000256" key="2">
    <source>
        <dbReference type="ARBA" id="ARBA00004629"/>
    </source>
</evidence>
<feature type="domain" description="Centromere protein H C-terminal" evidence="9">
    <location>
        <begin position="2"/>
        <end position="159"/>
    </location>
</feature>
<evidence type="ECO:0000259" key="9">
    <source>
        <dbReference type="Pfam" id="PF05837"/>
    </source>
</evidence>
<dbReference type="Pfam" id="PF05837">
    <property type="entry name" value="CENP-H"/>
    <property type="match status" value="1"/>
</dbReference>
<evidence type="ECO:0000256" key="5">
    <source>
        <dbReference type="ARBA" id="ARBA00023242"/>
    </source>
</evidence>
<organism evidence="10 11">
    <name type="scientific">Tyto alba</name>
    <name type="common">Barn owl</name>
    <dbReference type="NCBI Taxonomy" id="56313"/>
    <lineage>
        <taxon>Eukaryota</taxon>
        <taxon>Metazoa</taxon>
        <taxon>Chordata</taxon>
        <taxon>Craniata</taxon>
        <taxon>Vertebrata</taxon>
        <taxon>Euteleostomi</taxon>
        <taxon>Archelosauria</taxon>
        <taxon>Archosauria</taxon>
        <taxon>Dinosauria</taxon>
        <taxon>Saurischia</taxon>
        <taxon>Theropoda</taxon>
        <taxon>Coelurosauria</taxon>
        <taxon>Aves</taxon>
        <taxon>Neognathae</taxon>
        <taxon>Neoaves</taxon>
        <taxon>Telluraves</taxon>
        <taxon>Strigiformes</taxon>
        <taxon>Tytonidae</taxon>
        <taxon>Tyto</taxon>
    </lineage>
</organism>
<feature type="non-terminal residue" evidence="10">
    <location>
        <position position="1"/>
    </location>
</feature>